<dbReference type="PANTHER" id="PTHR35377:SF5">
    <property type="entry name" value="ANTITOXIN VAPB46"/>
    <property type="match status" value="1"/>
</dbReference>
<dbReference type="GO" id="GO:0097351">
    <property type="term" value="F:toxin sequestering activity"/>
    <property type="evidence" value="ECO:0007669"/>
    <property type="project" value="TreeGrafter"/>
</dbReference>
<dbReference type="SUPFAM" id="SSF143120">
    <property type="entry name" value="YefM-like"/>
    <property type="match status" value="1"/>
</dbReference>
<dbReference type="EMBL" id="VFQE01000003">
    <property type="protein sequence ID" value="TQN35683.1"/>
    <property type="molecule type" value="Genomic_DNA"/>
</dbReference>
<evidence type="ECO:0000313" key="2">
    <source>
        <dbReference type="EMBL" id="TQN35683.1"/>
    </source>
</evidence>
<dbReference type="RefSeq" id="WP_142028175.1">
    <property type="nucleotide sequence ID" value="NZ_VFQE01000003.1"/>
</dbReference>
<dbReference type="Proteomes" id="UP000319865">
    <property type="component" value="Unassembled WGS sequence"/>
</dbReference>
<evidence type="ECO:0000313" key="3">
    <source>
        <dbReference type="Proteomes" id="UP000319865"/>
    </source>
</evidence>
<organism evidence="2 3">
    <name type="scientific">Blastococcus colisei</name>
    <dbReference type="NCBI Taxonomy" id="1564162"/>
    <lineage>
        <taxon>Bacteria</taxon>
        <taxon>Bacillati</taxon>
        <taxon>Actinomycetota</taxon>
        <taxon>Actinomycetes</taxon>
        <taxon>Geodermatophilales</taxon>
        <taxon>Geodermatophilaceae</taxon>
        <taxon>Blastococcus</taxon>
    </lineage>
</organism>
<dbReference type="InterPro" id="IPR036165">
    <property type="entry name" value="YefM-like_sf"/>
</dbReference>
<proteinExistence type="inferred from homology"/>
<name>A0A543NV20_9ACTN</name>
<sequence>MVRIGVRELRQNASQYLARVKAGETVEVTERGTLIALLTPPSPAASARDRLIAEGRLIPASGPLQLPARVRVEGVESQAVLDELREERL</sequence>
<keyword evidence="3" id="KW-1185">Reference proteome</keyword>
<dbReference type="NCBIfam" id="TIGR01552">
    <property type="entry name" value="phd_fam"/>
    <property type="match status" value="1"/>
</dbReference>
<dbReference type="PANTHER" id="PTHR35377">
    <property type="entry name" value="ANTITOXIN VAPB49-RELATED-RELATED"/>
    <property type="match status" value="1"/>
</dbReference>
<evidence type="ECO:0000256" key="1">
    <source>
        <dbReference type="ARBA" id="ARBA00009981"/>
    </source>
</evidence>
<comment type="caution">
    <text evidence="2">The sequence shown here is derived from an EMBL/GenBank/DDBJ whole genome shotgun (WGS) entry which is preliminary data.</text>
</comment>
<dbReference type="OrthoDB" id="557859at2"/>
<comment type="similarity">
    <text evidence="1">Belongs to the phD/YefM antitoxin family.</text>
</comment>
<accession>A0A543NV20</accession>
<gene>
    <name evidence="2" type="ORF">FHU33_4911</name>
</gene>
<dbReference type="AlphaFoldDB" id="A0A543NV20"/>
<dbReference type="InterPro" id="IPR051416">
    <property type="entry name" value="phD-YefM_TA_antitoxins"/>
</dbReference>
<dbReference type="Gene3D" id="3.40.1620.10">
    <property type="entry name" value="YefM-like domain"/>
    <property type="match status" value="1"/>
</dbReference>
<reference evidence="2 3" key="1">
    <citation type="submission" date="2019-06" db="EMBL/GenBank/DDBJ databases">
        <title>Sequencing the genomes of 1000 actinobacteria strains.</title>
        <authorList>
            <person name="Klenk H.-P."/>
        </authorList>
    </citation>
    <scope>NUCLEOTIDE SEQUENCE [LARGE SCALE GENOMIC DNA]</scope>
    <source>
        <strain evidence="2 3">DSM 46837</strain>
    </source>
</reference>
<protein>
    <submittedName>
        <fullName evidence="2">Prevent-host-death family protein</fullName>
    </submittedName>
</protein>